<dbReference type="InterPro" id="IPR042296">
    <property type="entry name" value="tRNA_met_Trm1_C"/>
</dbReference>
<keyword evidence="6 8" id="KW-0694">RNA-binding</keyword>
<evidence type="ECO:0000256" key="8">
    <source>
        <dbReference type="PROSITE-ProRule" id="PRU00958"/>
    </source>
</evidence>
<comment type="caution">
    <text evidence="9">The sequence shown here is derived from an EMBL/GenBank/DDBJ whole genome shotgun (WGS) entry which is preliminary data.</text>
</comment>
<evidence type="ECO:0000256" key="7">
    <source>
        <dbReference type="ARBA" id="ARBA00039099"/>
    </source>
</evidence>
<organism evidence="9">
    <name type="scientific">Archaeoglobus fulgidus</name>
    <dbReference type="NCBI Taxonomy" id="2234"/>
    <lineage>
        <taxon>Archaea</taxon>
        <taxon>Methanobacteriati</taxon>
        <taxon>Methanobacteriota</taxon>
        <taxon>Archaeoglobi</taxon>
        <taxon>Archaeoglobales</taxon>
        <taxon>Archaeoglobaceae</taxon>
        <taxon>Archaeoglobus</taxon>
    </lineage>
</organism>
<keyword evidence="4 8" id="KW-0949">S-adenosyl-L-methionine</keyword>
<dbReference type="PANTHER" id="PTHR10631:SF3">
    <property type="entry name" value="TRNA (GUANINE(26)-N(2))-DIMETHYLTRANSFERASE"/>
    <property type="match status" value="1"/>
</dbReference>
<dbReference type="PROSITE" id="PS51626">
    <property type="entry name" value="SAM_MT_TRM1"/>
    <property type="match status" value="1"/>
</dbReference>
<dbReference type="InterPro" id="IPR002905">
    <property type="entry name" value="Trm1"/>
</dbReference>
<protein>
    <recommendedName>
        <fullName evidence="7">tRNA (guanine(26)-N(2))-dimethyltransferase</fullName>
        <ecNumber evidence="7">2.1.1.216</ecNumber>
    </recommendedName>
</protein>
<dbReference type="PANTHER" id="PTHR10631">
    <property type="entry name" value="N 2 ,N 2 -DIMETHYLGUANOSINE TRNA METHYLTRANSFERASE"/>
    <property type="match status" value="1"/>
</dbReference>
<dbReference type="Gene3D" id="3.30.56.70">
    <property type="entry name" value="N2,N2-dimethylguanosine tRNA methyltransferase, C-terminal domain"/>
    <property type="match status" value="1"/>
</dbReference>
<accession>A0A7J2THA0</accession>
<dbReference type="GO" id="GO:0160104">
    <property type="term" value="F:tRNA (guanine(26)-N2)-dimethyltransferase activity"/>
    <property type="evidence" value="ECO:0007669"/>
    <property type="project" value="UniProtKB-EC"/>
</dbReference>
<dbReference type="GO" id="GO:0002940">
    <property type="term" value="P:tRNA N2-guanine methylation"/>
    <property type="evidence" value="ECO:0007669"/>
    <property type="project" value="TreeGrafter"/>
</dbReference>
<name>A0A7J2THA0_ARCFL</name>
<dbReference type="SUPFAM" id="SSF53335">
    <property type="entry name" value="S-adenosyl-L-methionine-dependent methyltransferases"/>
    <property type="match status" value="1"/>
</dbReference>
<evidence type="ECO:0000256" key="1">
    <source>
        <dbReference type="ARBA" id="ARBA00022555"/>
    </source>
</evidence>
<dbReference type="GO" id="GO:0000049">
    <property type="term" value="F:tRNA binding"/>
    <property type="evidence" value="ECO:0007669"/>
    <property type="project" value="UniProtKB-UniRule"/>
</dbReference>
<comment type="similarity">
    <text evidence="8">Belongs to the class I-like SAM-binding methyltransferase superfamily. Trm1 family.</text>
</comment>
<dbReference type="EMBL" id="DSLA01000034">
    <property type="protein sequence ID" value="HEH34925.1"/>
    <property type="molecule type" value="Genomic_DNA"/>
</dbReference>
<evidence type="ECO:0000256" key="5">
    <source>
        <dbReference type="ARBA" id="ARBA00022694"/>
    </source>
</evidence>
<keyword evidence="1 8" id="KW-0820">tRNA-binding</keyword>
<dbReference type="EC" id="2.1.1.216" evidence="7"/>
<dbReference type="NCBIfam" id="TIGR00308">
    <property type="entry name" value="TRM1"/>
    <property type="match status" value="1"/>
</dbReference>
<dbReference type="Gene3D" id="3.40.50.150">
    <property type="entry name" value="Vaccinia Virus protein VP39"/>
    <property type="match status" value="1"/>
</dbReference>
<reference evidence="9" key="1">
    <citation type="journal article" date="2020" name="mSystems">
        <title>Genome- and Community-Level Interaction Insights into Carbon Utilization and Element Cycling Functions of Hydrothermarchaeota in Hydrothermal Sediment.</title>
        <authorList>
            <person name="Zhou Z."/>
            <person name="Liu Y."/>
            <person name="Xu W."/>
            <person name="Pan J."/>
            <person name="Luo Z.H."/>
            <person name="Li M."/>
        </authorList>
    </citation>
    <scope>NUCLEOTIDE SEQUENCE [LARGE SCALE GENOMIC DNA]</scope>
    <source>
        <strain evidence="9">SpSt-26</strain>
    </source>
</reference>
<evidence type="ECO:0000256" key="4">
    <source>
        <dbReference type="ARBA" id="ARBA00022691"/>
    </source>
</evidence>
<gene>
    <name evidence="9" type="ORF">ENP88_01965</name>
</gene>
<keyword evidence="2 8" id="KW-0489">Methyltransferase</keyword>
<keyword evidence="3 8" id="KW-0808">Transferase</keyword>
<evidence type="ECO:0000256" key="2">
    <source>
        <dbReference type="ARBA" id="ARBA00022603"/>
    </source>
</evidence>
<dbReference type="Pfam" id="PF02005">
    <property type="entry name" value="TRM"/>
    <property type="match status" value="1"/>
</dbReference>
<dbReference type="AlphaFoldDB" id="A0A7J2THA0"/>
<keyword evidence="5 8" id="KW-0819">tRNA processing</keyword>
<evidence type="ECO:0000256" key="3">
    <source>
        <dbReference type="ARBA" id="ARBA00022679"/>
    </source>
</evidence>
<evidence type="ECO:0000256" key="6">
    <source>
        <dbReference type="ARBA" id="ARBA00022884"/>
    </source>
</evidence>
<evidence type="ECO:0000313" key="9">
    <source>
        <dbReference type="EMBL" id="HEH34925.1"/>
    </source>
</evidence>
<sequence>MLVIEGKAKIIVEGAFYNPRMQFCRDLDMLVFSAIGKHQILDALSATGVRGIRAMLEAGCQAVFNDANPRAVENIRKNLEINNLDAEVFCLDASILTRIRKFEHVDIDPFGSPANFIESACVHSKYLSVTATDLEALCCKTSAGLKKYSAFVLKTDVPHEIGLRVLIGFIARVALKFEKAIYPLVSWAKEHYYRVHLRIKRSNSEATKTLEKIGQIAFCRRCLKKDVIKLGETAEICKCGEKPVIIGPLWLAELKDAEFVKKVVSLADGKHRDFLIKIQNEVDYPTAYSIPKICSTISKPVPPISQVVEKLKKAGYAASVAHYCGYCVKTDAGIEKILEILRS</sequence>
<dbReference type="InterPro" id="IPR029063">
    <property type="entry name" value="SAM-dependent_MTases_sf"/>
</dbReference>
<proteinExistence type="inferred from homology"/>